<organism evidence="1 2">
    <name type="scientific">Lysinibacillus xylanilyticus</name>
    <dbReference type="NCBI Taxonomy" id="582475"/>
    <lineage>
        <taxon>Bacteria</taxon>
        <taxon>Bacillati</taxon>
        <taxon>Bacillota</taxon>
        <taxon>Bacilli</taxon>
        <taxon>Bacillales</taxon>
        <taxon>Bacillaceae</taxon>
        <taxon>Lysinibacillus</taxon>
    </lineage>
</organism>
<evidence type="ECO:0008006" key="3">
    <source>
        <dbReference type="Google" id="ProtNLM"/>
    </source>
</evidence>
<protein>
    <recommendedName>
        <fullName evidence="3">DUF2278 domain-containing protein</fullName>
    </recommendedName>
</protein>
<comment type="caution">
    <text evidence="1">The sequence shown here is derived from an EMBL/GenBank/DDBJ whole genome shotgun (WGS) entry which is preliminary data.</text>
</comment>
<dbReference type="RefSeq" id="WP_049665662.1">
    <property type="nucleotide sequence ID" value="NZ_LFXJ01000005.1"/>
</dbReference>
<sequence>MPLFKYGVLKGKVVDVRPVDSFDKTPHYEVHIRATKKDKSEENYRIAINVASKVKPSEVLYFVSEDFNSNQITIIPNYEDGFTEVTNENREIALDYIRGGLFDPQKMIPLPASKNGPDNDLNEKVNKYMQEAMAKKATVYAYGEKFKTEDKVDKYFGFSPGRGIHDIHMNQGNSRDFRKDDGAWQDGGVLIHFEKENRWVGIFLAFQSQSWCTDDQGHATKPVSVCNHTNRKSVIEI</sequence>
<dbReference type="EMBL" id="LFXJ01000005">
    <property type="protein sequence ID" value="KMY32415.1"/>
    <property type="molecule type" value="Genomic_DNA"/>
</dbReference>
<evidence type="ECO:0000313" key="1">
    <source>
        <dbReference type="EMBL" id="KMY32415.1"/>
    </source>
</evidence>
<name>A0A0K9FD59_9BACI</name>
<dbReference type="GeneID" id="96598547"/>
<proteinExistence type="predicted"/>
<dbReference type="OrthoDB" id="291334at2"/>
<accession>A0A0K9FD59</accession>
<dbReference type="Pfam" id="PF10042">
    <property type="entry name" value="DUF2278"/>
    <property type="match status" value="1"/>
</dbReference>
<gene>
    <name evidence="1" type="ORF">ACZ11_09820</name>
</gene>
<dbReference type="InterPro" id="IPR019268">
    <property type="entry name" value="DUF2278"/>
</dbReference>
<reference evidence="2" key="1">
    <citation type="submission" date="2015-07" db="EMBL/GenBank/DDBJ databases">
        <authorList>
            <consortium name="Consortium for Microbial Forensics and Genomics (microFORGE)"/>
            <person name="Knight B.M."/>
            <person name="Roberts D.P."/>
            <person name="Lin D."/>
            <person name="Hari K."/>
            <person name="Fletcher J."/>
            <person name="Melcher U."/>
            <person name="Blagden T."/>
            <person name="Winegar R.A."/>
        </authorList>
    </citation>
    <scope>NUCLEOTIDE SEQUENCE [LARGE SCALE GENOMIC DNA]</scope>
    <source>
        <strain evidence="2">DSM 23493</strain>
    </source>
</reference>
<dbReference type="AlphaFoldDB" id="A0A0K9FD59"/>
<dbReference type="PATRIC" id="fig|582475.4.peg.1543"/>
<dbReference type="Proteomes" id="UP000037326">
    <property type="component" value="Unassembled WGS sequence"/>
</dbReference>
<evidence type="ECO:0000313" key="2">
    <source>
        <dbReference type="Proteomes" id="UP000037326"/>
    </source>
</evidence>